<reference evidence="1" key="1">
    <citation type="submission" date="2021-01" db="UniProtKB">
        <authorList>
            <consortium name="EnsemblPlants"/>
        </authorList>
    </citation>
    <scope>IDENTIFICATION</scope>
</reference>
<dbReference type="AlphaFoldDB" id="A0A7N0UX62"/>
<keyword evidence="2" id="KW-1185">Reference proteome</keyword>
<dbReference type="Proteomes" id="UP000594263">
    <property type="component" value="Unplaced"/>
</dbReference>
<dbReference type="Gramene" id="Kaladp0093s0064.1.v1.1">
    <property type="protein sequence ID" value="Kaladp0093s0064.1.v1.1.CDS.1"/>
    <property type="gene ID" value="Kaladp0093s0064.v1.1"/>
</dbReference>
<evidence type="ECO:0000313" key="2">
    <source>
        <dbReference type="Proteomes" id="UP000594263"/>
    </source>
</evidence>
<evidence type="ECO:0000313" key="1">
    <source>
        <dbReference type="EnsemblPlants" id="Kaladp0093s0064.1.v1.1.CDS.1"/>
    </source>
</evidence>
<dbReference type="EnsemblPlants" id="Kaladp0093s0064.1.v1.1">
    <property type="protein sequence ID" value="Kaladp0093s0064.1.v1.1.CDS.1"/>
    <property type="gene ID" value="Kaladp0093s0064.v1.1"/>
</dbReference>
<protein>
    <submittedName>
        <fullName evidence="1">Uncharacterized protein</fullName>
    </submittedName>
</protein>
<sequence length="70" mass="7260">MKDPGGKKLLPTNVTEITFTSAWILTCPLSSLALCMIVVHCNSLPPRIPLAPSPLLCLAGGSYPTAPGSP</sequence>
<proteinExistence type="predicted"/>
<organism evidence="1 2">
    <name type="scientific">Kalanchoe fedtschenkoi</name>
    <name type="common">Lavender scallops</name>
    <name type="synonym">South American air plant</name>
    <dbReference type="NCBI Taxonomy" id="63787"/>
    <lineage>
        <taxon>Eukaryota</taxon>
        <taxon>Viridiplantae</taxon>
        <taxon>Streptophyta</taxon>
        <taxon>Embryophyta</taxon>
        <taxon>Tracheophyta</taxon>
        <taxon>Spermatophyta</taxon>
        <taxon>Magnoliopsida</taxon>
        <taxon>eudicotyledons</taxon>
        <taxon>Gunneridae</taxon>
        <taxon>Pentapetalae</taxon>
        <taxon>Saxifragales</taxon>
        <taxon>Crassulaceae</taxon>
        <taxon>Kalanchoe</taxon>
    </lineage>
</organism>
<accession>A0A7N0UX62</accession>
<name>A0A7N0UX62_KALFE</name>